<dbReference type="AlphaFoldDB" id="A0A087TN51"/>
<feature type="compositionally biased region" description="Basic and acidic residues" evidence="1">
    <location>
        <begin position="264"/>
        <end position="286"/>
    </location>
</feature>
<feature type="non-terminal residue" evidence="2">
    <location>
        <position position="689"/>
    </location>
</feature>
<sequence length="689" mass="78959">MPGSLLLANDTRSELSDTSQRSLDSKLASKKVSFNKAVRVKKYPWRPDTEVQVTEPLILPSNRFWFKVYKSKETFFPSPTEELHDTWEDENMECIHDTLTPIAEVDDVDQEANHYQPYVGDNWNYKSEKNYFPSSRYNDIYNHPLEPPVDYFDDMHLNKNEYGDKAGWNSNNLNNESNITSNNTYMDRSILWHQNRVQGNHEIDTENNKCGEYSANTYTNNKDSFIKSLKLPRMTLRREFPNKTPDTKWNVSNTLKSRERRSRSHDDHTDTEENFKQLKKADKSVSTDDLNTYRNRISSPNRIFTASRDIATQCYGTLIRSKNMPPVLKNETNLLPASTRRGINSSNTNSDIVKNRNLKSETSEAHIYSDGLKSNITAKYLRKDNQLSDNANNLSHSKPASQITNIYAPNGKYIKAGIRRYEPLMNNKTNAINNSRQRENIPCDFVRKPSIKINKGNLRTESTTALRNEAWKNRENSPSRANQQSTNLDYIRGRQIPLTEVNTNMKKPVEINANILAASRNGIKTSSPPYHAYDIKSSPSTSDKQYLKKGLSSSTENYLGRRVKNGVSSPKSCISSYDDNDHSVIDWTLSGFQLGTKPENGGTSISDSEYTVHRRPPLLMYIPGVSHHDRPAEEDDRLSALSEMSRSELNDGLGSLISTSANDKSSMYDIRRRHSMPRDGKLKRMKWKK</sequence>
<dbReference type="OrthoDB" id="6418825at2759"/>
<feature type="compositionally biased region" description="Polar residues" evidence="1">
    <location>
        <begin position="656"/>
        <end position="665"/>
    </location>
</feature>
<evidence type="ECO:0000256" key="1">
    <source>
        <dbReference type="SAM" id="MobiDB-lite"/>
    </source>
</evidence>
<feature type="region of interest" description="Disordered" evidence="1">
    <location>
        <begin position="526"/>
        <end position="546"/>
    </location>
</feature>
<organism evidence="2 3">
    <name type="scientific">Stegodyphus mimosarum</name>
    <name type="common">African social velvet spider</name>
    <dbReference type="NCBI Taxonomy" id="407821"/>
    <lineage>
        <taxon>Eukaryota</taxon>
        <taxon>Metazoa</taxon>
        <taxon>Ecdysozoa</taxon>
        <taxon>Arthropoda</taxon>
        <taxon>Chelicerata</taxon>
        <taxon>Arachnida</taxon>
        <taxon>Araneae</taxon>
        <taxon>Araneomorphae</taxon>
        <taxon>Entelegynae</taxon>
        <taxon>Eresoidea</taxon>
        <taxon>Eresidae</taxon>
        <taxon>Stegodyphus</taxon>
    </lineage>
</organism>
<evidence type="ECO:0000313" key="2">
    <source>
        <dbReference type="EMBL" id="KFM66540.1"/>
    </source>
</evidence>
<reference evidence="2 3" key="1">
    <citation type="submission" date="2013-11" db="EMBL/GenBank/DDBJ databases">
        <title>Genome sequencing of Stegodyphus mimosarum.</title>
        <authorList>
            <person name="Bechsgaard J."/>
        </authorList>
    </citation>
    <scope>NUCLEOTIDE SEQUENCE [LARGE SCALE GENOMIC DNA]</scope>
</reference>
<proteinExistence type="predicted"/>
<feature type="region of interest" description="Disordered" evidence="1">
    <location>
        <begin position="240"/>
        <end position="287"/>
    </location>
</feature>
<evidence type="ECO:0000313" key="3">
    <source>
        <dbReference type="Proteomes" id="UP000054359"/>
    </source>
</evidence>
<dbReference type="Proteomes" id="UP000054359">
    <property type="component" value="Unassembled WGS sequence"/>
</dbReference>
<gene>
    <name evidence="2" type="ORF">X975_23626</name>
</gene>
<name>A0A087TN51_STEMI</name>
<keyword evidence="3" id="KW-1185">Reference proteome</keyword>
<feature type="region of interest" description="Disordered" evidence="1">
    <location>
        <begin position="651"/>
        <end position="689"/>
    </location>
</feature>
<protein>
    <submittedName>
        <fullName evidence="2">Uncharacterized protein</fullName>
    </submittedName>
</protein>
<dbReference type="EMBL" id="KK115982">
    <property type="protein sequence ID" value="KFM66540.1"/>
    <property type="molecule type" value="Genomic_DNA"/>
</dbReference>
<dbReference type="OMA" id="WEDENME"/>
<accession>A0A087TN51</accession>